<sequence length="348" mass="38999">MMRKEADDFCDALLLASKKMQNEVAAINNLTDKNAVKDWEAISHIRDSFFSNTSQTICSFSDTASALESERENMSTESVLSALTDVLSKINLQTEFIVSHLSQYGYELPPKLTGRSDQDNDADDDEVCDQGDQADVMQGSEYASANTSLNVDQRTYTQGSRQGDRSPSPPAFESLGLSLYSLNLMESNFEEYGRESDEVEAPPTPHSILSRKTTDTETATPPVPFLLSNNRSRFSLSKRESNSSRSSSMPLMDPIRQDEMDRLEDYLQSQLTTDVLNAYVAEINDFTTDKRFMTGDDGVDDAFTVDEITQLAFDKKHGKAKAVVLALIELKRISAELRKNKEQMYYIL</sequence>
<protein>
    <submittedName>
        <fullName evidence="2">Uncharacterized protein</fullName>
    </submittedName>
</protein>
<feature type="region of interest" description="Disordered" evidence="1">
    <location>
        <begin position="109"/>
        <end position="129"/>
    </location>
</feature>
<dbReference type="RefSeq" id="XP_031025705.1">
    <property type="nucleotide sequence ID" value="XM_031168362.1"/>
</dbReference>
<dbReference type="EMBL" id="QEAO01000010">
    <property type="protein sequence ID" value="TPX35120.1"/>
    <property type="molecule type" value="Genomic_DNA"/>
</dbReference>
<feature type="region of interest" description="Disordered" evidence="1">
    <location>
        <begin position="144"/>
        <end position="173"/>
    </location>
</feature>
<dbReference type="Proteomes" id="UP000319731">
    <property type="component" value="Unassembled WGS sequence"/>
</dbReference>
<dbReference type="GeneID" id="42003659"/>
<reference evidence="2 3" key="1">
    <citation type="journal article" date="2019" name="Sci. Rep.">
        <title>Comparative genomics of chytrid fungi reveal insights into the obligate biotrophic and pathogenic lifestyle of Synchytrium endobioticum.</title>
        <authorList>
            <person name="van de Vossenberg B.T.L.H."/>
            <person name="Warris S."/>
            <person name="Nguyen H.D.T."/>
            <person name="van Gent-Pelzer M.P.E."/>
            <person name="Joly D.L."/>
            <person name="van de Geest H.C."/>
            <person name="Bonants P.J.M."/>
            <person name="Smith D.S."/>
            <person name="Levesque C.A."/>
            <person name="van der Lee T.A.J."/>
        </authorList>
    </citation>
    <scope>NUCLEOTIDE SEQUENCE [LARGE SCALE GENOMIC DNA]</scope>
    <source>
        <strain evidence="2 3">JEL517</strain>
    </source>
</reference>
<proteinExistence type="predicted"/>
<feature type="compositionally biased region" description="Acidic residues" evidence="1">
    <location>
        <begin position="119"/>
        <end position="129"/>
    </location>
</feature>
<evidence type="ECO:0000256" key="1">
    <source>
        <dbReference type="SAM" id="MobiDB-lite"/>
    </source>
</evidence>
<keyword evidence="3" id="KW-1185">Reference proteome</keyword>
<feature type="region of interest" description="Disordered" evidence="1">
    <location>
        <begin position="191"/>
        <end position="252"/>
    </location>
</feature>
<gene>
    <name evidence="2" type="ORF">SmJEL517_g02434</name>
</gene>
<name>A0A507C0R3_9FUNG</name>
<comment type="caution">
    <text evidence="2">The sequence shown here is derived from an EMBL/GenBank/DDBJ whole genome shotgun (WGS) entry which is preliminary data.</text>
</comment>
<evidence type="ECO:0000313" key="3">
    <source>
        <dbReference type="Proteomes" id="UP000319731"/>
    </source>
</evidence>
<accession>A0A507C0R3</accession>
<organism evidence="2 3">
    <name type="scientific">Synchytrium microbalum</name>
    <dbReference type="NCBI Taxonomy" id="1806994"/>
    <lineage>
        <taxon>Eukaryota</taxon>
        <taxon>Fungi</taxon>
        <taxon>Fungi incertae sedis</taxon>
        <taxon>Chytridiomycota</taxon>
        <taxon>Chytridiomycota incertae sedis</taxon>
        <taxon>Chytridiomycetes</taxon>
        <taxon>Synchytriales</taxon>
        <taxon>Synchytriaceae</taxon>
        <taxon>Synchytrium</taxon>
    </lineage>
</organism>
<dbReference type="AlphaFoldDB" id="A0A507C0R3"/>
<feature type="compositionally biased region" description="Polar residues" evidence="1">
    <location>
        <begin position="144"/>
        <end position="161"/>
    </location>
</feature>
<dbReference type="OrthoDB" id="2149471at2759"/>
<feature type="compositionally biased region" description="Low complexity" evidence="1">
    <location>
        <begin position="225"/>
        <end position="235"/>
    </location>
</feature>
<evidence type="ECO:0000313" key="2">
    <source>
        <dbReference type="EMBL" id="TPX35120.1"/>
    </source>
</evidence>